<evidence type="ECO:0000313" key="2">
    <source>
        <dbReference type="EMBL" id="KAF1831261.1"/>
    </source>
</evidence>
<accession>A0A6A5K399</accession>
<evidence type="ECO:0000313" key="3">
    <source>
        <dbReference type="Proteomes" id="UP000800040"/>
    </source>
</evidence>
<organism evidence="2 3">
    <name type="scientific">Decorospora gaudefroyi</name>
    <dbReference type="NCBI Taxonomy" id="184978"/>
    <lineage>
        <taxon>Eukaryota</taxon>
        <taxon>Fungi</taxon>
        <taxon>Dikarya</taxon>
        <taxon>Ascomycota</taxon>
        <taxon>Pezizomycotina</taxon>
        <taxon>Dothideomycetes</taxon>
        <taxon>Pleosporomycetidae</taxon>
        <taxon>Pleosporales</taxon>
        <taxon>Pleosporineae</taxon>
        <taxon>Pleosporaceae</taxon>
        <taxon>Decorospora</taxon>
    </lineage>
</organism>
<feature type="region of interest" description="Disordered" evidence="1">
    <location>
        <begin position="155"/>
        <end position="190"/>
    </location>
</feature>
<evidence type="ECO:0000256" key="1">
    <source>
        <dbReference type="SAM" id="MobiDB-lite"/>
    </source>
</evidence>
<proteinExistence type="predicted"/>
<name>A0A6A5K399_9PLEO</name>
<keyword evidence="3" id="KW-1185">Reference proteome</keyword>
<feature type="compositionally biased region" description="Gly residues" evidence="1">
    <location>
        <begin position="167"/>
        <end position="190"/>
    </location>
</feature>
<dbReference type="Proteomes" id="UP000800040">
    <property type="component" value="Unassembled WGS sequence"/>
</dbReference>
<dbReference type="OrthoDB" id="3681043at2759"/>
<protein>
    <submittedName>
        <fullName evidence="2">Uncharacterized protein</fullName>
    </submittedName>
</protein>
<feature type="region of interest" description="Disordered" evidence="1">
    <location>
        <begin position="1"/>
        <end position="20"/>
    </location>
</feature>
<gene>
    <name evidence="2" type="ORF">BDW02DRAFT_650011</name>
</gene>
<dbReference type="AlphaFoldDB" id="A0A6A5K399"/>
<sequence length="190" mass="21171">MANGQQEWNPSLVYRPRRTENQEPTMLERYGERNILSFLRTYMPHQRPGHEFGPTVEAAARVAEKLALFDENELLLDQVIFGIAYPELCHAGLRDIAQDRELTTLLLVRHFKKFGGLVLPPLGEVRDLQKAHERVVRAGLAAGRVPSPMVYPIWRDRQNTAPSSRGTGRGNANRGGRGGGFAGRGGFGRG</sequence>
<reference evidence="2" key="1">
    <citation type="submission" date="2020-01" db="EMBL/GenBank/DDBJ databases">
        <authorList>
            <consortium name="DOE Joint Genome Institute"/>
            <person name="Haridas S."/>
            <person name="Albert R."/>
            <person name="Binder M."/>
            <person name="Bloem J."/>
            <person name="Labutti K."/>
            <person name="Salamov A."/>
            <person name="Andreopoulos B."/>
            <person name="Baker S.E."/>
            <person name="Barry K."/>
            <person name="Bills G."/>
            <person name="Bluhm B.H."/>
            <person name="Cannon C."/>
            <person name="Castanera R."/>
            <person name="Culley D.E."/>
            <person name="Daum C."/>
            <person name="Ezra D."/>
            <person name="Gonzalez J.B."/>
            <person name="Henrissat B."/>
            <person name="Kuo A."/>
            <person name="Liang C."/>
            <person name="Lipzen A."/>
            <person name="Lutzoni F."/>
            <person name="Magnuson J."/>
            <person name="Mondo S."/>
            <person name="Nolan M."/>
            <person name="Ohm R."/>
            <person name="Pangilinan J."/>
            <person name="Park H.-J."/>
            <person name="Ramirez L."/>
            <person name="Alfaro M."/>
            <person name="Sun H."/>
            <person name="Tritt A."/>
            <person name="Yoshinaga Y."/>
            <person name="Zwiers L.-H."/>
            <person name="Turgeon B.G."/>
            <person name="Goodwin S.B."/>
            <person name="Spatafora J.W."/>
            <person name="Crous P.W."/>
            <person name="Grigoriev I.V."/>
        </authorList>
    </citation>
    <scope>NUCLEOTIDE SEQUENCE</scope>
    <source>
        <strain evidence="2">P77</strain>
    </source>
</reference>
<dbReference type="EMBL" id="ML975368">
    <property type="protein sequence ID" value="KAF1831261.1"/>
    <property type="molecule type" value="Genomic_DNA"/>
</dbReference>